<evidence type="ECO:0000256" key="6">
    <source>
        <dbReference type="ARBA" id="ARBA00022737"/>
    </source>
</evidence>
<comment type="caution">
    <text evidence="12">The sequence shown here is derived from an EMBL/GenBank/DDBJ whole genome shotgun (WGS) entry which is preliminary data.</text>
</comment>
<sequence length="504" mass="57110">MIGKLPSLQELDLSSNDLSDHFMSLTLSEFNSSNSVSVFYLSGNRFTSSAIFRCLVNFSPNLVTLDLRFNLLEGPIPYEFSKAMNSLENLYLARNKLKGGLSFNQITGTLSSNLYTFTSLRTLYLDHNMLNGTIPRDLQFPSYLVTLDISYSSLKGVLTKSHFANMPKLKHLDISNNSLALRFNHNWIPPFQLKSINMRSCPIPSWIGIELQQLKVLSLRSNQFSGSLSLHLCNLTSIQFLDLSLNNLGGEILKCFKNLIAMAQESFSIYPYNIYSIGVVYVKEFDLNAFLMWKGVEQIFKNTRLLLKGIDLSNNQLVGEIPAELGTLIELVSLNLSRNNLTGEIPLQIGQLRLVEFLNLSRNHFFGPIPSSLAQIDRQMMLDLSHNNLSGKIPIGTQLQSFDASSYEENLNLCGKPLEKKCPEEEESHKHQAIFEEEKDSLFSKGFYWSMALGFITGFWGVFGTILFNRSWRHAYFRFLSNVANTIYVNMIVNAIKCKRSLKG</sequence>
<feature type="transmembrane region" description="Helical" evidence="11">
    <location>
        <begin position="447"/>
        <end position="468"/>
    </location>
</feature>
<keyword evidence="10" id="KW-0325">Glycoprotein</keyword>
<dbReference type="Pfam" id="PF13516">
    <property type="entry name" value="LRR_6"/>
    <property type="match status" value="2"/>
</dbReference>
<dbReference type="FunFam" id="3.80.10.10:FF:000111">
    <property type="entry name" value="LRR receptor-like serine/threonine-protein kinase ERECTA"/>
    <property type="match status" value="1"/>
</dbReference>
<reference evidence="12" key="1">
    <citation type="submission" date="2020-09" db="EMBL/GenBank/DDBJ databases">
        <title>Genome-Enabled Discovery of Anthraquinone Biosynthesis in Senna tora.</title>
        <authorList>
            <person name="Kang S.-H."/>
            <person name="Pandey R.P."/>
            <person name="Lee C.-M."/>
            <person name="Sim J.-S."/>
            <person name="Jeong J.-T."/>
            <person name="Choi B.-S."/>
            <person name="Jung M."/>
            <person name="Ginzburg D."/>
            <person name="Zhao K."/>
            <person name="Won S.Y."/>
            <person name="Oh T.-J."/>
            <person name="Yu Y."/>
            <person name="Kim N.-H."/>
            <person name="Lee O.R."/>
            <person name="Lee T.-H."/>
            <person name="Bashyal P."/>
            <person name="Kim T.-S."/>
            <person name="Lee W.-H."/>
            <person name="Kawkins C."/>
            <person name="Kim C.-K."/>
            <person name="Kim J.S."/>
            <person name="Ahn B.O."/>
            <person name="Rhee S.Y."/>
            <person name="Sohng J.K."/>
        </authorList>
    </citation>
    <scope>NUCLEOTIDE SEQUENCE</scope>
    <source>
        <tissue evidence="12">Leaf</tissue>
    </source>
</reference>
<protein>
    <submittedName>
        <fullName evidence="12">Receptor-like protein EIX2</fullName>
    </submittedName>
</protein>
<evidence type="ECO:0000256" key="9">
    <source>
        <dbReference type="ARBA" id="ARBA00023170"/>
    </source>
</evidence>
<evidence type="ECO:0000256" key="2">
    <source>
        <dbReference type="ARBA" id="ARBA00009592"/>
    </source>
</evidence>
<accession>A0A834XG63</accession>
<evidence type="ECO:0000256" key="4">
    <source>
        <dbReference type="ARBA" id="ARBA00022692"/>
    </source>
</evidence>
<comment type="subcellular location">
    <subcellularLocation>
        <location evidence="1">Membrane</location>
        <topology evidence="1">Single-pass type I membrane protein</topology>
    </subcellularLocation>
</comment>
<comment type="similarity">
    <text evidence="2">Belongs to the RLP family.</text>
</comment>
<gene>
    <name evidence="12" type="ORF">G2W53_001387</name>
</gene>
<evidence type="ECO:0000256" key="7">
    <source>
        <dbReference type="ARBA" id="ARBA00022989"/>
    </source>
</evidence>
<dbReference type="Gene3D" id="3.80.10.10">
    <property type="entry name" value="Ribonuclease Inhibitor"/>
    <property type="match status" value="1"/>
</dbReference>
<evidence type="ECO:0000256" key="5">
    <source>
        <dbReference type="ARBA" id="ARBA00022729"/>
    </source>
</evidence>
<dbReference type="SUPFAM" id="SSF52047">
    <property type="entry name" value="RNI-like"/>
    <property type="match status" value="1"/>
</dbReference>
<keyword evidence="9 12" id="KW-0675">Receptor</keyword>
<keyword evidence="3" id="KW-0433">Leucine-rich repeat</keyword>
<proteinExistence type="inferred from homology"/>
<keyword evidence="13" id="KW-1185">Reference proteome</keyword>
<evidence type="ECO:0000256" key="10">
    <source>
        <dbReference type="ARBA" id="ARBA00023180"/>
    </source>
</evidence>
<keyword evidence="4 11" id="KW-0812">Transmembrane</keyword>
<evidence type="ECO:0000256" key="3">
    <source>
        <dbReference type="ARBA" id="ARBA00022614"/>
    </source>
</evidence>
<organism evidence="12 13">
    <name type="scientific">Senna tora</name>
    <dbReference type="NCBI Taxonomy" id="362788"/>
    <lineage>
        <taxon>Eukaryota</taxon>
        <taxon>Viridiplantae</taxon>
        <taxon>Streptophyta</taxon>
        <taxon>Embryophyta</taxon>
        <taxon>Tracheophyta</taxon>
        <taxon>Spermatophyta</taxon>
        <taxon>Magnoliopsida</taxon>
        <taxon>eudicotyledons</taxon>
        <taxon>Gunneridae</taxon>
        <taxon>Pentapetalae</taxon>
        <taxon>rosids</taxon>
        <taxon>fabids</taxon>
        <taxon>Fabales</taxon>
        <taxon>Fabaceae</taxon>
        <taxon>Caesalpinioideae</taxon>
        <taxon>Cassia clade</taxon>
        <taxon>Senna</taxon>
    </lineage>
</organism>
<evidence type="ECO:0000256" key="8">
    <source>
        <dbReference type="ARBA" id="ARBA00023136"/>
    </source>
</evidence>
<keyword evidence="5" id="KW-0732">Signal</keyword>
<name>A0A834XG63_9FABA</name>
<keyword evidence="7 11" id="KW-1133">Transmembrane helix</keyword>
<dbReference type="InterPro" id="IPR046956">
    <property type="entry name" value="RLP23-like"/>
</dbReference>
<dbReference type="EMBL" id="JAAIUW010000001">
    <property type="protein sequence ID" value="KAF7844482.1"/>
    <property type="molecule type" value="Genomic_DNA"/>
</dbReference>
<dbReference type="InterPro" id="IPR001611">
    <property type="entry name" value="Leu-rich_rpt"/>
</dbReference>
<dbReference type="OrthoDB" id="1431053at2759"/>
<dbReference type="GO" id="GO:0016020">
    <property type="term" value="C:membrane"/>
    <property type="evidence" value="ECO:0007669"/>
    <property type="project" value="UniProtKB-SubCell"/>
</dbReference>
<dbReference type="SUPFAM" id="SSF52058">
    <property type="entry name" value="L domain-like"/>
    <property type="match status" value="1"/>
</dbReference>
<keyword evidence="6" id="KW-0677">Repeat</keyword>
<dbReference type="AlphaFoldDB" id="A0A834XG63"/>
<dbReference type="InterPro" id="IPR032675">
    <property type="entry name" value="LRR_dom_sf"/>
</dbReference>
<evidence type="ECO:0000313" key="13">
    <source>
        <dbReference type="Proteomes" id="UP000634136"/>
    </source>
</evidence>
<dbReference type="PANTHER" id="PTHR48063">
    <property type="entry name" value="LRR RECEPTOR-LIKE KINASE"/>
    <property type="match status" value="1"/>
</dbReference>
<evidence type="ECO:0000313" key="12">
    <source>
        <dbReference type="EMBL" id="KAF7844482.1"/>
    </source>
</evidence>
<dbReference type="PANTHER" id="PTHR48063:SF98">
    <property type="entry name" value="LRR RECEPTOR-LIKE SERINE_THREONINE-PROTEIN KINASE FLS2"/>
    <property type="match status" value="1"/>
</dbReference>
<dbReference type="Pfam" id="PF00560">
    <property type="entry name" value="LRR_1"/>
    <property type="match status" value="7"/>
</dbReference>
<dbReference type="Proteomes" id="UP000634136">
    <property type="component" value="Unassembled WGS sequence"/>
</dbReference>
<evidence type="ECO:0000256" key="11">
    <source>
        <dbReference type="SAM" id="Phobius"/>
    </source>
</evidence>
<evidence type="ECO:0000256" key="1">
    <source>
        <dbReference type="ARBA" id="ARBA00004479"/>
    </source>
</evidence>
<keyword evidence="8 11" id="KW-0472">Membrane</keyword>